<protein>
    <recommendedName>
        <fullName evidence="3">Reverse transcriptase Ty1/copia-type domain-containing protein</fullName>
    </recommendedName>
</protein>
<dbReference type="OrthoDB" id="1746074at2759"/>
<dbReference type="PANTHER" id="PTHR11439">
    <property type="entry name" value="GAG-POL-RELATED RETROTRANSPOSON"/>
    <property type="match status" value="1"/>
</dbReference>
<reference evidence="2" key="1">
    <citation type="journal article" date="2019" name="Gigascience">
        <title>De novo genome assembly of the endangered Acer yangbiense, a plant species with extremely small populations endemic to Yunnan Province, China.</title>
        <authorList>
            <person name="Yang J."/>
            <person name="Wariss H.M."/>
            <person name="Tao L."/>
            <person name="Zhang R."/>
            <person name="Yun Q."/>
            <person name="Hollingsworth P."/>
            <person name="Dao Z."/>
            <person name="Luo G."/>
            <person name="Guo H."/>
            <person name="Ma Y."/>
            <person name="Sun W."/>
        </authorList>
    </citation>
    <scope>NUCLEOTIDE SEQUENCE [LARGE SCALE GENOMIC DNA]</scope>
    <source>
        <strain evidence="2">cv. Malutang</strain>
    </source>
</reference>
<gene>
    <name evidence="1" type="ORF">EZV62_002765</name>
</gene>
<dbReference type="PANTHER" id="PTHR11439:SF497">
    <property type="entry name" value="CYSTEINE-RICH RLK (RECEPTOR-LIKE PROTEIN KINASE) 8"/>
    <property type="match status" value="1"/>
</dbReference>
<name>A0A5C7J0K9_9ROSI</name>
<keyword evidence="2" id="KW-1185">Reference proteome</keyword>
<comment type="caution">
    <text evidence="1">The sequence shown here is derived from an EMBL/GenBank/DDBJ whole genome shotgun (WGS) entry which is preliminary data.</text>
</comment>
<evidence type="ECO:0000313" key="1">
    <source>
        <dbReference type="EMBL" id="TXG74186.1"/>
    </source>
</evidence>
<evidence type="ECO:0008006" key="3">
    <source>
        <dbReference type="Google" id="ProtNLM"/>
    </source>
</evidence>
<dbReference type="EMBL" id="VAHF01000001">
    <property type="protein sequence ID" value="TXG74186.1"/>
    <property type="molecule type" value="Genomic_DNA"/>
</dbReference>
<dbReference type="Proteomes" id="UP000323000">
    <property type="component" value="Chromosome 1"/>
</dbReference>
<evidence type="ECO:0000313" key="2">
    <source>
        <dbReference type="Proteomes" id="UP000323000"/>
    </source>
</evidence>
<sequence>MTAPRYLLLAAVKRIIRYFLGSPTRGSFLQLAILSLVGYSDSDWVDCPDTRRLTTGWYLRILPLVDTPLELNVKYCQDIGDLLPGPSSYRQLVGSLVYLTITRADISYAVNLMSQFMTAPRHLHLVAVKRIIRYLLGTPTRGLFFPVGNSLSLVGYSDSDWADCQDTQKSTTGWYMYLGQSYNLLEM</sequence>
<organism evidence="1 2">
    <name type="scientific">Acer yangbiense</name>
    <dbReference type="NCBI Taxonomy" id="1000413"/>
    <lineage>
        <taxon>Eukaryota</taxon>
        <taxon>Viridiplantae</taxon>
        <taxon>Streptophyta</taxon>
        <taxon>Embryophyta</taxon>
        <taxon>Tracheophyta</taxon>
        <taxon>Spermatophyta</taxon>
        <taxon>Magnoliopsida</taxon>
        <taxon>eudicotyledons</taxon>
        <taxon>Gunneridae</taxon>
        <taxon>Pentapetalae</taxon>
        <taxon>rosids</taxon>
        <taxon>malvids</taxon>
        <taxon>Sapindales</taxon>
        <taxon>Sapindaceae</taxon>
        <taxon>Hippocastanoideae</taxon>
        <taxon>Acereae</taxon>
        <taxon>Acer</taxon>
    </lineage>
</organism>
<accession>A0A5C7J0K9</accession>
<dbReference type="AlphaFoldDB" id="A0A5C7J0K9"/>
<proteinExistence type="predicted"/>